<sequence length="136" mass="15815">MIHFFPLWEIYSLRSNFWRELVINMPHSCLEQTYSQVYMDGTCLWLSISENQTWEECLVSFDLSNEVFHISILGELGVKASWTKFFIVGPLPCVDLPIGVESKIDIHPIRVGMKGNIFFKRKDDELILFDKSPVAK</sequence>
<dbReference type="InterPro" id="IPR006527">
    <property type="entry name" value="F-box-assoc_dom_typ1"/>
</dbReference>
<name>A0A445KMR4_GLYSO</name>
<evidence type="ECO:0000259" key="1">
    <source>
        <dbReference type="Pfam" id="PF07734"/>
    </source>
</evidence>
<accession>A0A445KMR4</accession>
<dbReference type="EMBL" id="QZWG01000005">
    <property type="protein sequence ID" value="RZC12028.1"/>
    <property type="molecule type" value="Genomic_DNA"/>
</dbReference>
<evidence type="ECO:0000313" key="2">
    <source>
        <dbReference type="EMBL" id="RZC12028.1"/>
    </source>
</evidence>
<dbReference type="Pfam" id="PF07734">
    <property type="entry name" value="FBA_1"/>
    <property type="match status" value="1"/>
</dbReference>
<comment type="caution">
    <text evidence="2">The sequence shown here is derived from an EMBL/GenBank/DDBJ whole genome shotgun (WGS) entry which is preliminary data.</text>
</comment>
<dbReference type="Proteomes" id="UP000289340">
    <property type="component" value="Chromosome 5"/>
</dbReference>
<reference evidence="2 3" key="1">
    <citation type="submission" date="2018-09" db="EMBL/GenBank/DDBJ databases">
        <title>A high-quality reference genome of wild soybean provides a powerful tool to mine soybean genomes.</title>
        <authorList>
            <person name="Xie M."/>
            <person name="Chung C.Y.L."/>
            <person name="Li M.-W."/>
            <person name="Wong F.-L."/>
            <person name="Chan T.-F."/>
            <person name="Lam H.-M."/>
        </authorList>
    </citation>
    <scope>NUCLEOTIDE SEQUENCE [LARGE SCALE GENOMIC DNA]</scope>
    <source>
        <strain evidence="3">cv. W05</strain>
        <tissue evidence="2">Hypocotyl of etiolated seedlings</tissue>
    </source>
</reference>
<feature type="non-terminal residue" evidence="2">
    <location>
        <position position="136"/>
    </location>
</feature>
<proteinExistence type="predicted"/>
<keyword evidence="3" id="KW-1185">Reference proteome</keyword>
<protein>
    <recommendedName>
        <fullName evidence="1">F-box associated beta-propeller type 1 domain-containing protein</fullName>
    </recommendedName>
</protein>
<dbReference type="AlphaFoldDB" id="A0A445KMR4"/>
<organism evidence="2 3">
    <name type="scientific">Glycine soja</name>
    <name type="common">Wild soybean</name>
    <dbReference type="NCBI Taxonomy" id="3848"/>
    <lineage>
        <taxon>Eukaryota</taxon>
        <taxon>Viridiplantae</taxon>
        <taxon>Streptophyta</taxon>
        <taxon>Embryophyta</taxon>
        <taxon>Tracheophyta</taxon>
        <taxon>Spermatophyta</taxon>
        <taxon>Magnoliopsida</taxon>
        <taxon>eudicotyledons</taxon>
        <taxon>Gunneridae</taxon>
        <taxon>Pentapetalae</taxon>
        <taxon>rosids</taxon>
        <taxon>fabids</taxon>
        <taxon>Fabales</taxon>
        <taxon>Fabaceae</taxon>
        <taxon>Papilionoideae</taxon>
        <taxon>50 kb inversion clade</taxon>
        <taxon>NPAAA clade</taxon>
        <taxon>indigoferoid/millettioid clade</taxon>
        <taxon>Phaseoleae</taxon>
        <taxon>Glycine</taxon>
        <taxon>Glycine subgen. Soja</taxon>
    </lineage>
</organism>
<gene>
    <name evidence="2" type="ORF">D0Y65_012012</name>
</gene>
<evidence type="ECO:0000313" key="3">
    <source>
        <dbReference type="Proteomes" id="UP000289340"/>
    </source>
</evidence>
<feature type="domain" description="F-box associated beta-propeller type 1" evidence="1">
    <location>
        <begin position="8"/>
        <end position="69"/>
    </location>
</feature>